<evidence type="ECO:0000313" key="7">
    <source>
        <dbReference type="EMBL" id="QSG15342.1"/>
    </source>
</evidence>
<accession>A0A897NRA9</accession>
<proteinExistence type="inferred from homology"/>
<evidence type="ECO:0000256" key="4">
    <source>
        <dbReference type="ARBA" id="ARBA00022989"/>
    </source>
</evidence>
<keyword evidence="8" id="KW-1185">Reference proteome</keyword>
<evidence type="ECO:0000313" key="8">
    <source>
        <dbReference type="Proteomes" id="UP000663292"/>
    </source>
</evidence>
<name>A0A897NRA9_9EURY</name>
<dbReference type="GO" id="GO:0016020">
    <property type="term" value="C:membrane"/>
    <property type="evidence" value="ECO:0007669"/>
    <property type="project" value="UniProtKB-SubCell"/>
</dbReference>
<feature type="transmembrane region" description="Helical" evidence="6">
    <location>
        <begin position="6"/>
        <end position="23"/>
    </location>
</feature>
<dbReference type="AlphaFoldDB" id="A0A897NRA9"/>
<keyword evidence="4 6" id="KW-1133">Transmembrane helix</keyword>
<dbReference type="InterPro" id="IPR007014">
    <property type="entry name" value="FUN14"/>
</dbReference>
<reference evidence="7 8" key="1">
    <citation type="submission" date="2020-11" db="EMBL/GenBank/DDBJ databases">
        <title>Carbohydrate-dependent, anaerobic sulfur respiration: A novel catabolism in halophilic archaea.</title>
        <authorList>
            <person name="Sorokin D.Y."/>
            <person name="Messina E."/>
            <person name="Smedile F."/>
            <person name="La Cono V."/>
            <person name="Hallsworth J.E."/>
            <person name="Yakimov M.M."/>
        </authorList>
    </citation>
    <scope>NUCLEOTIDE SEQUENCE [LARGE SCALE GENOMIC DNA]</scope>
    <source>
        <strain evidence="7 8">HSR-Est</strain>
    </source>
</reference>
<evidence type="ECO:0000256" key="5">
    <source>
        <dbReference type="ARBA" id="ARBA00023136"/>
    </source>
</evidence>
<keyword evidence="5 6" id="KW-0472">Membrane</keyword>
<dbReference type="Pfam" id="PF04930">
    <property type="entry name" value="FUN14"/>
    <property type="match status" value="1"/>
</dbReference>
<evidence type="ECO:0000256" key="2">
    <source>
        <dbReference type="ARBA" id="ARBA00009160"/>
    </source>
</evidence>
<sequence>MVELDMTQLGLEVGGSGALGLFIGFAAKKIAKVIAVIVGAELVLFKYLESRGIISVDWNRLTAGLTKAGETGTRQAQSWVETFISTAGVGAGFVGGFAVGFKKA</sequence>
<dbReference type="GeneID" id="68858456"/>
<keyword evidence="3 6" id="KW-0812">Transmembrane</keyword>
<dbReference type="RefSeq" id="WP_229120617.1">
    <property type="nucleotide sequence ID" value="NZ_CP064791.1"/>
</dbReference>
<gene>
    <name evidence="7" type="ORF">HSEST_1822</name>
</gene>
<evidence type="ECO:0000256" key="3">
    <source>
        <dbReference type="ARBA" id="ARBA00022692"/>
    </source>
</evidence>
<dbReference type="Proteomes" id="UP000663292">
    <property type="component" value="Chromosome"/>
</dbReference>
<organism evidence="7 8">
    <name type="scientific">Halapricum desulfuricans</name>
    <dbReference type="NCBI Taxonomy" id="2841257"/>
    <lineage>
        <taxon>Archaea</taxon>
        <taxon>Methanobacteriati</taxon>
        <taxon>Methanobacteriota</taxon>
        <taxon>Stenosarchaea group</taxon>
        <taxon>Halobacteria</taxon>
        <taxon>Halobacteriales</taxon>
        <taxon>Haloarculaceae</taxon>
        <taxon>Halapricum</taxon>
    </lineage>
</organism>
<comment type="subcellular location">
    <subcellularLocation>
        <location evidence="1">Membrane</location>
    </subcellularLocation>
</comment>
<evidence type="ECO:0000256" key="6">
    <source>
        <dbReference type="SAM" id="Phobius"/>
    </source>
</evidence>
<dbReference type="PANTHER" id="PTHR21346:SF10">
    <property type="entry name" value="TRANSMEMBRANE PROTEIN"/>
    <property type="match status" value="1"/>
</dbReference>
<protein>
    <submittedName>
        <fullName evidence="7">Putative membrane protein, Fun14 family</fullName>
    </submittedName>
</protein>
<feature type="transmembrane region" description="Helical" evidence="6">
    <location>
        <begin position="30"/>
        <end position="48"/>
    </location>
</feature>
<dbReference type="EMBL" id="CP064791">
    <property type="protein sequence ID" value="QSG15342.1"/>
    <property type="molecule type" value="Genomic_DNA"/>
</dbReference>
<dbReference type="PANTHER" id="PTHR21346">
    <property type="entry name" value="FUN14 DOMAIN CONTAINING"/>
    <property type="match status" value="1"/>
</dbReference>
<comment type="similarity">
    <text evidence="2">Belongs to the FUN14 family.</text>
</comment>
<evidence type="ECO:0000256" key="1">
    <source>
        <dbReference type="ARBA" id="ARBA00004370"/>
    </source>
</evidence>
<feature type="transmembrane region" description="Helical" evidence="6">
    <location>
        <begin position="83"/>
        <end position="101"/>
    </location>
</feature>